<feature type="transmembrane region" description="Helical" evidence="1">
    <location>
        <begin position="132"/>
        <end position="149"/>
    </location>
</feature>
<sequence length="163" mass="18338">MVVQVQAHEIANGRPHLSTVINSPVGAYFTGTQGMLLYQPTSFWENLLLYRISGITIVDALFMFAVGLYLWRVLLRLRAGQEFALRPGRVFTVIGGLTAAMYVIKMTFDLGIARLFETRTNHLFYLSPQPSSMVYVFMGSLLLACGQLLRRSEELQQDADLTI</sequence>
<comment type="caution">
    <text evidence="2">The sequence shown here is derived from an EMBL/GenBank/DDBJ whole genome shotgun (WGS) entry which is preliminary data.</text>
</comment>
<proteinExistence type="predicted"/>
<keyword evidence="1" id="KW-1133">Transmembrane helix</keyword>
<evidence type="ECO:0008006" key="4">
    <source>
        <dbReference type="Google" id="ProtNLM"/>
    </source>
</evidence>
<reference evidence="3" key="1">
    <citation type="journal article" date="2019" name="Int. J. Syst. Evol. Microbiol.">
        <title>The Global Catalogue of Microorganisms (GCM) 10K type strain sequencing project: providing services to taxonomists for standard genome sequencing and annotation.</title>
        <authorList>
            <consortium name="The Broad Institute Genomics Platform"/>
            <consortium name="The Broad Institute Genome Sequencing Center for Infectious Disease"/>
            <person name="Wu L."/>
            <person name="Ma J."/>
        </authorList>
    </citation>
    <scope>NUCLEOTIDE SEQUENCE [LARGE SCALE GENOMIC DNA]</scope>
    <source>
        <strain evidence="3">CGMCC 1.14966</strain>
    </source>
</reference>
<accession>A0ABQ2ACD5</accession>
<gene>
    <name evidence="2" type="ORF">GCM10011495_28560</name>
</gene>
<evidence type="ECO:0000256" key="1">
    <source>
        <dbReference type="SAM" id="Phobius"/>
    </source>
</evidence>
<evidence type="ECO:0000313" key="2">
    <source>
        <dbReference type="EMBL" id="GGH88097.1"/>
    </source>
</evidence>
<evidence type="ECO:0000313" key="3">
    <source>
        <dbReference type="Proteomes" id="UP000637774"/>
    </source>
</evidence>
<name>A0ABQ2ACD5_9BACT</name>
<keyword evidence="1" id="KW-0812">Transmembrane</keyword>
<protein>
    <recommendedName>
        <fullName evidence="4">DUF2975 domain-containing protein</fullName>
    </recommendedName>
</protein>
<dbReference type="Proteomes" id="UP000637774">
    <property type="component" value="Unassembled WGS sequence"/>
</dbReference>
<feature type="transmembrane region" description="Helical" evidence="1">
    <location>
        <begin position="90"/>
        <end position="112"/>
    </location>
</feature>
<keyword evidence="3" id="KW-1185">Reference proteome</keyword>
<dbReference type="EMBL" id="BMGY01000029">
    <property type="protein sequence ID" value="GGH88097.1"/>
    <property type="molecule type" value="Genomic_DNA"/>
</dbReference>
<feature type="transmembrane region" description="Helical" evidence="1">
    <location>
        <begin position="48"/>
        <end position="70"/>
    </location>
</feature>
<keyword evidence="1" id="KW-0472">Membrane</keyword>
<organism evidence="2 3">
    <name type="scientific">Hymenobacter frigidus</name>
    <dbReference type="NCBI Taxonomy" id="1524095"/>
    <lineage>
        <taxon>Bacteria</taxon>
        <taxon>Pseudomonadati</taxon>
        <taxon>Bacteroidota</taxon>
        <taxon>Cytophagia</taxon>
        <taxon>Cytophagales</taxon>
        <taxon>Hymenobacteraceae</taxon>
        <taxon>Hymenobacter</taxon>
    </lineage>
</organism>